<sequence>MKTRVTTDWYPSHMDLVIIKSNEAIELLNSYPDQDKSRRKKELHNAITLDNNTTPLRWKL</sequence>
<evidence type="ECO:0000313" key="1">
    <source>
        <dbReference type="EMBL" id="QRM13545.1"/>
    </source>
</evidence>
<proteinExistence type="predicted"/>
<accession>A0A385HAZ1</accession>
<name>A0A385HAZ1_FOWPV</name>
<organism evidence="1">
    <name type="scientific">Fowlpox virus</name>
    <name type="common">FPV</name>
    <dbReference type="NCBI Taxonomy" id="10261"/>
    <lineage>
        <taxon>Viruses</taxon>
        <taxon>Varidnaviria</taxon>
        <taxon>Bamfordvirae</taxon>
        <taxon>Nucleocytoviricota</taxon>
        <taxon>Pokkesviricetes</taxon>
        <taxon>Chitovirales</taxon>
        <taxon>Poxviridae</taxon>
        <taxon>Chordopoxvirinae</taxon>
        <taxon>Avipoxvirus</taxon>
        <taxon>Avipoxvirus fowlpox</taxon>
    </lineage>
</organism>
<dbReference type="Proteomes" id="UP000627101">
    <property type="component" value="Segment"/>
</dbReference>
<dbReference type="KEGG" id="vg:1486732"/>
<dbReference type="GeneID" id="1486732"/>
<dbReference type="EMBL" id="MW142017">
    <property type="protein sequence ID" value="QRM13545.1"/>
    <property type="molecule type" value="Genomic_DNA"/>
</dbReference>
<protein>
    <submittedName>
        <fullName evidence="1">Uncharacterized protein</fullName>
    </submittedName>
</protein>
<reference evidence="1" key="1">
    <citation type="journal article" date="2021" name="Arch. Virol.">
        <title>Characterisation of an Australian fowlpox virus carrying a near-full-length provirus of reticuloendotheliosis virus.</title>
        <authorList>
            <person name="Sarker S."/>
            <person name="Athukorala A."/>
            <person name="Bowden T.R."/>
            <person name="Boyle D.B."/>
        </authorList>
    </citation>
    <scope>NUCLEOTIDE SEQUENCE</scope>
    <source>
        <strain evidence="1">FWPV-S</strain>
    </source>
</reference>
<organismHost>
    <name type="scientific">Vertebrata</name>
    <name type="common">vertebrates</name>
    <dbReference type="NCBI Taxonomy" id="7742"/>
</organismHost>
<dbReference type="RefSeq" id="NP_038976.1">
    <property type="nucleotide sequence ID" value="NC_002188.1"/>
</dbReference>